<feature type="compositionally biased region" description="Low complexity" evidence="11">
    <location>
        <begin position="69"/>
        <end position="88"/>
    </location>
</feature>
<evidence type="ECO:0000256" key="7">
    <source>
        <dbReference type="ARBA" id="ARBA00023163"/>
    </source>
</evidence>
<keyword evidence="3 10" id="KW-0863">Zinc-finger</keyword>
<organism evidence="13">
    <name type="scientific">Davidia involucrata</name>
    <name type="common">Dove tree</name>
    <dbReference type="NCBI Taxonomy" id="16924"/>
    <lineage>
        <taxon>Eukaryota</taxon>
        <taxon>Viridiplantae</taxon>
        <taxon>Streptophyta</taxon>
        <taxon>Embryophyta</taxon>
        <taxon>Tracheophyta</taxon>
        <taxon>Spermatophyta</taxon>
        <taxon>Magnoliopsida</taxon>
        <taxon>eudicotyledons</taxon>
        <taxon>Gunneridae</taxon>
        <taxon>Pentapetalae</taxon>
        <taxon>asterids</taxon>
        <taxon>Cornales</taxon>
        <taxon>Nyssaceae</taxon>
        <taxon>Davidia</taxon>
    </lineage>
</organism>
<keyword evidence="7" id="KW-0804">Transcription</keyword>
<evidence type="ECO:0000256" key="9">
    <source>
        <dbReference type="ARBA" id="ARBA00056472"/>
    </source>
</evidence>
<evidence type="ECO:0000256" key="6">
    <source>
        <dbReference type="ARBA" id="ARBA00023125"/>
    </source>
</evidence>
<evidence type="ECO:0000256" key="1">
    <source>
        <dbReference type="ARBA" id="ARBA00004123"/>
    </source>
</evidence>
<sequence>MEKIDRNRFMNSFPAMDWHAKWDWENLVMFSSKAVESPKKLQPTDWGIEEEGELDAVSFNLSGGGGGSSSDLGLGSSAKSSVSASTESSSKEGMKTSNLTFEAFEGFPGDNKKKEIARAELTGTSPPLESSVVSGEPLIGLKLGKRTYFENNCAGSNAKTSSFSVIAVPSATTAKKIKSSCQSTPPPRCQVEGCNLDLSSAKEYHRKHRVCESHSKCPKVIVGGLERRFCQQCSRFHGLLEFDEKKRSCRRRLSDHNARRRKPQQEAVQFDSTRLSSSFYGERQQMSFELNNVPLVYTRPAANPTWESTCSSKFTQTKGCLLLPEKSGGIDEQAHLPGIELPHAISMLSRDSNRLLPSKGTTAEVFNQGLKESMFSSNLDVAPDLRRALSLLSTNSWGSEPESITLDQPMHVNHTGMPQPVMHAVPHSLPLASSDYWQTEQQSTDSRMHTLTVNSNGSNHFEEIQLFKAPYVTGFYSNPLN</sequence>
<dbReference type="PANTHER" id="PTHR31251:SF74">
    <property type="entry name" value="SQUAMOSA PROMOTER-BINDING-LIKE PROTEIN 2"/>
    <property type="match status" value="1"/>
</dbReference>
<dbReference type="GO" id="GO:0008270">
    <property type="term" value="F:zinc ion binding"/>
    <property type="evidence" value="ECO:0007669"/>
    <property type="project" value="UniProtKB-KW"/>
</dbReference>
<dbReference type="PANTHER" id="PTHR31251">
    <property type="entry name" value="SQUAMOSA PROMOTER-BINDING-LIKE PROTEIN 4"/>
    <property type="match status" value="1"/>
</dbReference>
<dbReference type="Pfam" id="PF03110">
    <property type="entry name" value="SBP"/>
    <property type="match status" value="1"/>
</dbReference>
<evidence type="ECO:0000313" key="13">
    <source>
        <dbReference type="EMBL" id="MPA54749.1"/>
    </source>
</evidence>
<protein>
    <submittedName>
        <fullName evidence="13">Putative squamosa promoter-binding-like protein 2 isoform X1</fullName>
        <ecNumber evidence="13">2.7.10.1</ecNumber>
        <ecNumber evidence="13">2.7.11.1</ecNumber>
    </submittedName>
</protein>
<dbReference type="InterPro" id="IPR044817">
    <property type="entry name" value="SBP-like"/>
</dbReference>
<feature type="region of interest" description="Disordered" evidence="11">
    <location>
        <begin position="57"/>
        <end position="95"/>
    </location>
</feature>
<reference evidence="13" key="1">
    <citation type="submission" date="2019-08" db="EMBL/GenBank/DDBJ databases">
        <title>Reference gene set and small RNA set construction with multiple tissues from Davidia involucrata Baill.</title>
        <authorList>
            <person name="Yang H."/>
            <person name="Zhou C."/>
            <person name="Li G."/>
            <person name="Wang J."/>
            <person name="Gao P."/>
            <person name="Wang M."/>
            <person name="Wang R."/>
            <person name="Zhao Y."/>
        </authorList>
    </citation>
    <scope>NUCLEOTIDE SEQUENCE</scope>
    <source>
        <tissue evidence="13">Mixed with DoveR01_LX</tissue>
    </source>
</reference>
<evidence type="ECO:0000256" key="3">
    <source>
        <dbReference type="ARBA" id="ARBA00022771"/>
    </source>
</evidence>
<dbReference type="FunFam" id="4.10.1100.10:FF:000001">
    <property type="entry name" value="Squamosa promoter-binding-like protein 14"/>
    <property type="match status" value="1"/>
</dbReference>
<dbReference type="InterPro" id="IPR004333">
    <property type="entry name" value="SBP_dom"/>
</dbReference>
<keyword evidence="8" id="KW-0539">Nucleus</keyword>
<dbReference type="GO" id="GO:0004674">
    <property type="term" value="F:protein serine/threonine kinase activity"/>
    <property type="evidence" value="ECO:0007669"/>
    <property type="project" value="UniProtKB-EC"/>
</dbReference>
<keyword evidence="13" id="KW-0808">Transferase</keyword>
<dbReference type="EC" id="2.7.10.1" evidence="13"/>
<keyword evidence="5" id="KW-0805">Transcription regulation</keyword>
<comment type="function">
    <text evidence="9">Probable transcriptional factor. Binds to the promoter of the SQUAMOSA gene.</text>
</comment>
<evidence type="ECO:0000256" key="2">
    <source>
        <dbReference type="ARBA" id="ARBA00022723"/>
    </source>
</evidence>
<dbReference type="InterPro" id="IPR036893">
    <property type="entry name" value="SBP_sf"/>
</dbReference>
<dbReference type="GO" id="GO:0005634">
    <property type="term" value="C:nucleus"/>
    <property type="evidence" value="ECO:0007669"/>
    <property type="project" value="UniProtKB-SubCell"/>
</dbReference>
<gene>
    <name evidence="13" type="ORF">Din_024190</name>
</gene>
<dbReference type="GO" id="GO:0004714">
    <property type="term" value="F:transmembrane receptor protein tyrosine kinase activity"/>
    <property type="evidence" value="ECO:0007669"/>
    <property type="project" value="UniProtKB-EC"/>
</dbReference>
<evidence type="ECO:0000256" key="10">
    <source>
        <dbReference type="PROSITE-ProRule" id="PRU00470"/>
    </source>
</evidence>
<proteinExistence type="predicted"/>
<dbReference type="SUPFAM" id="SSF103612">
    <property type="entry name" value="SBT domain"/>
    <property type="match status" value="1"/>
</dbReference>
<evidence type="ECO:0000256" key="5">
    <source>
        <dbReference type="ARBA" id="ARBA00023015"/>
    </source>
</evidence>
<evidence type="ECO:0000256" key="4">
    <source>
        <dbReference type="ARBA" id="ARBA00022833"/>
    </source>
</evidence>
<keyword evidence="6" id="KW-0238">DNA-binding</keyword>
<dbReference type="Gene3D" id="4.10.1100.10">
    <property type="entry name" value="Transcription factor, SBP-box domain"/>
    <property type="match status" value="1"/>
</dbReference>
<dbReference type="EC" id="2.7.11.1" evidence="13"/>
<evidence type="ECO:0000259" key="12">
    <source>
        <dbReference type="PROSITE" id="PS51141"/>
    </source>
</evidence>
<accession>A0A5B7ADG7</accession>
<evidence type="ECO:0000256" key="11">
    <source>
        <dbReference type="SAM" id="MobiDB-lite"/>
    </source>
</evidence>
<name>A0A5B7ADG7_DAVIN</name>
<dbReference type="GO" id="GO:0003677">
    <property type="term" value="F:DNA binding"/>
    <property type="evidence" value="ECO:0007669"/>
    <property type="project" value="UniProtKB-KW"/>
</dbReference>
<dbReference type="EMBL" id="GHES01024190">
    <property type="protein sequence ID" value="MPA54749.1"/>
    <property type="molecule type" value="Transcribed_RNA"/>
</dbReference>
<comment type="subcellular location">
    <subcellularLocation>
        <location evidence="1">Nucleus</location>
    </subcellularLocation>
</comment>
<keyword evidence="2" id="KW-0479">Metal-binding</keyword>
<dbReference type="PROSITE" id="PS51141">
    <property type="entry name" value="ZF_SBP"/>
    <property type="match status" value="1"/>
</dbReference>
<dbReference type="AlphaFoldDB" id="A0A5B7ADG7"/>
<evidence type="ECO:0000256" key="8">
    <source>
        <dbReference type="ARBA" id="ARBA00023242"/>
    </source>
</evidence>
<feature type="domain" description="SBP-type" evidence="12">
    <location>
        <begin position="186"/>
        <end position="263"/>
    </location>
</feature>
<keyword evidence="4" id="KW-0862">Zinc</keyword>